<comment type="caution">
    <text evidence="6">The sequence shown here is derived from an EMBL/GenBank/DDBJ whole genome shotgun (WGS) entry which is preliminary data.</text>
</comment>
<gene>
    <name evidence="6" type="ORF">H8K52_05950</name>
</gene>
<dbReference type="Pfam" id="PF06629">
    <property type="entry name" value="MipA"/>
    <property type="match status" value="1"/>
</dbReference>
<evidence type="ECO:0000313" key="6">
    <source>
        <dbReference type="EMBL" id="MBC3806887.1"/>
    </source>
</evidence>
<reference evidence="6 7" key="1">
    <citation type="submission" date="2020-08" db="EMBL/GenBank/DDBJ databases">
        <title>Novel species isolated from subtropical streams in China.</title>
        <authorList>
            <person name="Lu H."/>
        </authorList>
    </citation>
    <scope>NUCLEOTIDE SEQUENCE [LARGE SCALE GENOMIC DNA]</scope>
    <source>
        <strain evidence="6 7">KACC 16656</strain>
    </source>
</reference>
<evidence type="ECO:0000313" key="7">
    <source>
        <dbReference type="Proteomes" id="UP000648257"/>
    </source>
</evidence>
<proteinExistence type="inferred from homology"/>
<evidence type="ECO:0000256" key="3">
    <source>
        <dbReference type="ARBA" id="ARBA00022729"/>
    </source>
</evidence>
<dbReference type="Proteomes" id="UP000648257">
    <property type="component" value="Unassembled WGS sequence"/>
</dbReference>
<accession>A0ABR6X1U4</accession>
<keyword evidence="4" id="KW-0472">Membrane</keyword>
<evidence type="ECO:0000256" key="5">
    <source>
        <dbReference type="ARBA" id="ARBA00023237"/>
    </source>
</evidence>
<dbReference type="InterPro" id="IPR010583">
    <property type="entry name" value="MipA"/>
</dbReference>
<name>A0ABR6X1U4_9BURK</name>
<sequence length="268" mass="28860">MRNHTLKFVSIMAGIMLYGLHSHTYAQMFNAVQLHAAPPGRDGGLAGIAALTMPQYQGAKETRKLIVPVLDYQWANGWFAGASNGIGYNFSKNASLDFGARLTADIGRKESRSTALRGMGEIKEKAELGAFFNVNPNHNISLTSSARYGSGGDSKGFVVDLGISLVEMPNAKLRVGAGAGVSLANQNYMQSFFGVTKLQAQRSQHAEFKPKAGLRDTHITAFISYMVNPRSALTLLVSSDRLTGDAKLSPISKTIRSNSGVLALSYHF</sequence>
<keyword evidence="3" id="KW-0732">Signal</keyword>
<dbReference type="RefSeq" id="WP_186921969.1">
    <property type="nucleotide sequence ID" value="NZ_JACOFW010000004.1"/>
</dbReference>
<keyword evidence="7" id="KW-1185">Reference proteome</keyword>
<comment type="similarity">
    <text evidence="2">Belongs to the MipA/OmpV family.</text>
</comment>
<evidence type="ECO:0000256" key="2">
    <source>
        <dbReference type="ARBA" id="ARBA00005722"/>
    </source>
</evidence>
<protein>
    <submittedName>
        <fullName evidence="6">MipA/OmpV family protein</fullName>
    </submittedName>
</protein>
<comment type="subcellular location">
    <subcellularLocation>
        <location evidence="1">Cell outer membrane</location>
    </subcellularLocation>
</comment>
<keyword evidence="5" id="KW-0998">Cell outer membrane</keyword>
<evidence type="ECO:0000256" key="1">
    <source>
        <dbReference type="ARBA" id="ARBA00004442"/>
    </source>
</evidence>
<evidence type="ECO:0000256" key="4">
    <source>
        <dbReference type="ARBA" id="ARBA00023136"/>
    </source>
</evidence>
<organism evidence="6 7">
    <name type="scientific">Undibacterium seohonense</name>
    <dbReference type="NCBI Taxonomy" id="1344950"/>
    <lineage>
        <taxon>Bacteria</taxon>
        <taxon>Pseudomonadati</taxon>
        <taxon>Pseudomonadota</taxon>
        <taxon>Betaproteobacteria</taxon>
        <taxon>Burkholderiales</taxon>
        <taxon>Oxalobacteraceae</taxon>
        <taxon>Undibacterium</taxon>
    </lineage>
</organism>
<dbReference type="PANTHER" id="PTHR38776">
    <property type="entry name" value="MLTA-INTERACTING PROTEIN-RELATED"/>
    <property type="match status" value="1"/>
</dbReference>
<dbReference type="PANTHER" id="PTHR38776:SF1">
    <property type="entry name" value="MLTA-INTERACTING PROTEIN-RELATED"/>
    <property type="match status" value="1"/>
</dbReference>
<dbReference type="EMBL" id="JACOFW010000004">
    <property type="protein sequence ID" value="MBC3806887.1"/>
    <property type="molecule type" value="Genomic_DNA"/>
</dbReference>